<reference evidence="3" key="1">
    <citation type="submission" date="2016-10" db="EMBL/GenBank/DDBJ databases">
        <authorList>
            <person name="Varghese N."/>
            <person name="Submissions S."/>
        </authorList>
    </citation>
    <scope>NUCLEOTIDE SEQUENCE [LARGE SCALE GENOMIC DNA]</scope>
    <source>
        <strain evidence="3">DSM 44234</strain>
    </source>
</reference>
<keyword evidence="3" id="KW-1185">Reference proteome</keyword>
<organism evidence="2 3">
    <name type="scientific">Tsukamurella tyrosinosolvens</name>
    <dbReference type="NCBI Taxonomy" id="57704"/>
    <lineage>
        <taxon>Bacteria</taxon>
        <taxon>Bacillati</taxon>
        <taxon>Actinomycetota</taxon>
        <taxon>Actinomycetes</taxon>
        <taxon>Mycobacteriales</taxon>
        <taxon>Tsukamurellaceae</taxon>
        <taxon>Tsukamurella</taxon>
    </lineage>
</organism>
<name>A0A1H4SKY3_TSUTY</name>
<protein>
    <submittedName>
        <fullName evidence="2">Virulence factor Mce family protein</fullName>
    </submittedName>
</protein>
<dbReference type="EMBL" id="FNSA01000003">
    <property type="protein sequence ID" value="SEC44697.1"/>
    <property type="molecule type" value="Genomic_DNA"/>
</dbReference>
<accession>A0A1H4SKY3</accession>
<dbReference type="Proteomes" id="UP000182241">
    <property type="component" value="Unassembled WGS sequence"/>
</dbReference>
<dbReference type="PANTHER" id="PTHR33371:SF4">
    <property type="entry name" value="INTERMEMBRANE PHOSPHOLIPID TRANSPORT SYSTEM BINDING PROTEIN MLAD"/>
    <property type="match status" value="1"/>
</dbReference>
<proteinExistence type="predicted"/>
<evidence type="ECO:0000313" key="3">
    <source>
        <dbReference type="Proteomes" id="UP000182241"/>
    </source>
</evidence>
<sequence>MNAQARHALAALGAIVVLLCGGWMLRAVGPAMLPTPGEASSGWTLKIEFADVLNVPDRAKVRLLGRDVGSLAHVRLHDKSAEVTLRIEPETRIPRASMAELRQDTPLGDIYIALTPNPALPTGPYFADGDTVPQAQTRAPVQMEQLLTSLADFLGSGSLPQLGNTFDRINSSLPRDPALTKQIVGNLSTTINAWAQDTGSLDTALTSLVDLTGRLAAERDRLSEYLAPGAEARWKTVIETGDIVAVFAALAPMFTNAAFLVPTLRETNSLLAAVLRPLLYFDRPAGSTRPDNIVNLRNLLRDNVIPYLHDGAKVNVVRLGIGDQMPSGEQADQAIRTLRMLGVVR</sequence>
<gene>
    <name evidence="2" type="ORF">SAMN04489793_2315</name>
</gene>
<dbReference type="PANTHER" id="PTHR33371">
    <property type="entry name" value="INTERMEMBRANE PHOSPHOLIPID TRANSPORT SYSTEM BINDING PROTEIN MLAD-RELATED"/>
    <property type="match status" value="1"/>
</dbReference>
<dbReference type="Pfam" id="PF02470">
    <property type="entry name" value="MlaD"/>
    <property type="match status" value="1"/>
</dbReference>
<dbReference type="InterPro" id="IPR003399">
    <property type="entry name" value="Mce/MlaD"/>
</dbReference>
<feature type="domain" description="Mce/MlaD" evidence="1">
    <location>
        <begin position="42"/>
        <end position="116"/>
    </location>
</feature>
<dbReference type="STRING" id="57704.SAMN04489793_2315"/>
<dbReference type="InterPro" id="IPR052336">
    <property type="entry name" value="MlaD_Phospholipid_Transporter"/>
</dbReference>
<dbReference type="AlphaFoldDB" id="A0A1H4SKY3"/>
<evidence type="ECO:0000313" key="2">
    <source>
        <dbReference type="EMBL" id="SEC44697.1"/>
    </source>
</evidence>
<dbReference type="RefSeq" id="WP_082791449.1">
    <property type="nucleotide sequence ID" value="NZ_CBDRGN010000001.1"/>
</dbReference>
<evidence type="ECO:0000259" key="1">
    <source>
        <dbReference type="Pfam" id="PF02470"/>
    </source>
</evidence>
<dbReference type="OrthoDB" id="4368973at2"/>